<dbReference type="GO" id="GO:0003700">
    <property type="term" value="F:DNA-binding transcription factor activity"/>
    <property type="evidence" value="ECO:0007669"/>
    <property type="project" value="TreeGrafter"/>
</dbReference>
<organism evidence="3 4">
    <name type="scientific">Amnibacterium kyonggiense</name>
    <dbReference type="NCBI Taxonomy" id="595671"/>
    <lineage>
        <taxon>Bacteria</taxon>
        <taxon>Bacillati</taxon>
        <taxon>Actinomycetota</taxon>
        <taxon>Actinomycetes</taxon>
        <taxon>Micrococcales</taxon>
        <taxon>Microbacteriaceae</taxon>
        <taxon>Amnibacterium</taxon>
    </lineage>
</organism>
<dbReference type="AlphaFoldDB" id="A0A4V6Q0Z3"/>
<dbReference type="Proteomes" id="UP000295344">
    <property type="component" value="Unassembled WGS sequence"/>
</dbReference>
<dbReference type="Pfam" id="PF07883">
    <property type="entry name" value="Cupin_2"/>
    <property type="match status" value="1"/>
</dbReference>
<dbReference type="Pfam" id="PF01381">
    <property type="entry name" value="HTH_3"/>
    <property type="match status" value="1"/>
</dbReference>
<dbReference type="Gene3D" id="2.60.120.10">
    <property type="entry name" value="Jelly Rolls"/>
    <property type="match status" value="1"/>
</dbReference>
<dbReference type="EMBL" id="SOAM01000002">
    <property type="protein sequence ID" value="TDS77304.1"/>
    <property type="molecule type" value="Genomic_DNA"/>
</dbReference>
<evidence type="ECO:0000313" key="3">
    <source>
        <dbReference type="EMBL" id="TDS77304.1"/>
    </source>
</evidence>
<dbReference type="GO" id="GO:0003677">
    <property type="term" value="F:DNA binding"/>
    <property type="evidence" value="ECO:0007669"/>
    <property type="project" value="UniProtKB-KW"/>
</dbReference>
<evidence type="ECO:0000259" key="2">
    <source>
        <dbReference type="PROSITE" id="PS50943"/>
    </source>
</evidence>
<evidence type="ECO:0000313" key="4">
    <source>
        <dbReference type="Proteomes" id="UP000295344"/>
    </source>
</evidence>
<name>A0A4V6Q0Z3_9MICO</name>
<dbReference type="GO" id="GO:0005829">
    <property type="term" value="C:cytosol"/>
    <property type="evidence" value="ECO:0007669"/>
    <property type="project" value="TreeGrafter"/>
</dbReference>
<dbReference type="InterPro" id="IPR001387">
    <property type="entry name" value="Cro/C1-type_HTH"/>
</dbReference>
<dbReference type="PANTHER" id="PTHR46797">
    <property type="entry name" value="HTH-TYPE TRANSCRIPTIONAL REGULATOR"/>
    <property type="match status" value="1"/>
</dbReference>
<evidence type="ECO:0000256" key="1">
    <source>
        <dbReference type="ARBA" id="ARBA00023125"/>
    </source>
</evidence>
<dbReference type="InterPro" id="IPR010982">
    <property type="entry name" value="Lambda_DNA-bd_dom_sf"/>
</dbReference>
<dbReference type="CDD" id="cd00093">
    <property type="entry name" value="HTH_XRE"/>
    <property type="match status" value="1"/>
</dbReference>
<gene>
    <name evidence="3" type="ORF">CLV52_2247</name>
</gene>
<keyword evidence="1" id="KW-0238">DNA-binding</keyword>
<dbReference type="PANTHER" id="PTHR46797:SF1">
    <property type="entry name" value="METHYLPHOSPHONATE SYNTHASE"/>
    <property type="match status" value="1"/>
</dbReference>
<dbReference type="SUPFAM" id="SSF51182">
    <property type="entry name" value="RmlC-like cupins"/>
    <property type="match status" value="1"/>
</dbReference>
<comment type="caution">
    <text evidence="3">The sequence shown here is derived from an EMBL/GenBank/DDBJ whole genome shotgun (WGS) entry which is preliminary data.</text>
</comment>
<keyword evidence="4" id="KW-1185">Reference proteome</keyword>
<dbReference type="InterPro" id="IPR014710">
    <property type="entry name" value="RmlC-like_jellyroll"/>
</dbReference>
<dbReference type="InterPro" id="IPR013096">
    <property type="entry name" value="Cupin_2"/>
</dbReference>
<protein>
    <submittedName>
        <fullName evidence="3">XRE family transcriptional regulator</fullName>
    </submittedName>
</protein>
<dbReference type="InterPro" id="IPR050807">
    <property type="entry name" value="TransReg_Diox_bact_type"/>
</dbReference>
<proteinExistence type="predicted"/>
<dbReference type="SMART" id="SM00530">
    <property type="entry name" value="HTH_XRE"/>
    <property type="match status" value="1"/>
</dbReference>
<dbReference type="PROSITE" id="PS50943">
    <property type="entry name" value="HTH_CROC1"/>
    <property type="match status" value="1"/>
</dbReference>
<accession>A0A4V6Q0Z3</accession>
<dbReference type="InterPro" id="IPR011051">
    <property type="entry name" value="RmlC_Cupin_sf"/>
</dbReference>
<dbReference type="SUPFAM" id="SSF47413">
    <property type="entry name" value="lambda repressor-like DNA-binding domains"/>
    <property type="match status" value="1"/>
</dbReference>
<feature type="domain" description="HTH cro/C1-type" evidence="2">
    <location>
        <begin position="17"/>
        <end position="69"/>
    </location>
</feature>
<sequence>MTEGDITAARIGARVGELREAHGSTVTDLALRVGVAPAVVHAIEGGLRLPTIGLLYRVAAGLDVAPGELLPSPLDRPRVDVHLPVLDGPDSTTAQVIGGGPGNPTQTYLFDLRAGEGDGGFGSHRGEELLVVVEGEVVASALGRPDELVRAGGSKVIDTGVPHAARASDAGPARFLLVCTDACDH</sequence>
<reference evidence="3 4" key="1">
    <citation type="submission" date="2019-03" db="EMBL/GenBank/DDBJ databases">
        <title>Genomic Encyclopedia of Archaeal and Bacterial Type Strains, Phase II (KMG-II): from individual species to whole genera.</title>
        <authorList>
            <person name="Goeker M."/>
        </authorList>
    </citation>
    <scope>NUCLEOTIDE SEQUENCE [LARGE SCALE GENOMIC DNA]</scope>
    <source>
        <strain evidence="3 4">DSM 24782</strain>
    </source>
</reference>
<dbReference type="Gene3D" id="1.10.260.40">
    <property type="entry name" value="lambda repressor-like DNA-binding domains"/>
    <property type="match status" value="1"/>
</dbReference>